<dbReference type="GO" id="GO:0009507">
    <property type="term" value="C:chloroplast"/>
    <property type="evidence" value="ECO:0007669"/>
    <property type="project" value="TreeGrafter"/>
</dbReference>
<feature type="compositionally biased region" description="Polar residues" evidence="1">
    <location>
        <begin position="257"/>
        <end position="267"/>
    </location>
</feature>
<feature type="compositionally biased region" description="Pro residues" evidence="1">
    <location>
        <begin position="67"/>
        <end position="99"/>
    </location>
</feature>
<feature type="compositionally biased region" description="Low complexity" evidence="1">
    <location>
        <begin position="363"/>
        <end position="372"/>
    </location>
</feature>
<dbReference type="EMBL" id="BSYO01000040">
    <property type="protein sequence ID" value="GMH31523.1"/>
    <property type="molecule type" value="Genomic_DNA"/>
</dbReference>
<keyword evidence="3" id="KW-1185">Reference proteome</keyword>
<feature type="region of interest" description="Disordered" evidence="1">
    <location>
        <begin position="55"/>
        <end position="108"/>
    </location>
</feature>
<proteinExistence type="predicted"/>
<gene>
    <name evidence="2" type="ORF">Nepgr_033366</name>
</gene>
<dbReference type="Proteomes" id="UP001279734">
    <property type="component" value="Unassembled WGS sequence"/>
</dbReference>
<evidence type="ECO:0000313" key="2">
    <source>
        <dbReference type="EMBL" id="GMH31523.1"/>
    </source>
</evidence>
<comment type="caution">
    <text evidence="2">The sequence shown here is derived from an EMBL/GenBank/DDBJ whole genome shotgun (WGS) entry which is preliminary data.</text>
</comment>
<dbReference type="PANTHER" id="PTHR36764">
    <property type="entry name" value="TRNA (ILE)-LYSIDINE SYNTHASE"/>
    <property type="match status" value="1"/>
</dbReference>
<reference evidence="2" key="1">
    <citation type="submission" date="2023-05" db="EMBL/GenBank/DDBJ databases">
        <title>Nepenthes gracilis genome sequencing.</title>
        <authorList>
            <person name="Fukushima K."/>
        </authorList>
    </citation>
    <scope>NUCLEOTIDE SEQUENCE</scope>
    <source>
        <strain evidence="2">SING2019-196</strain>
    </source>
</reference>
<evidence type="ECO:0000256" key="1">
    <source>
        <dbReference type="SAM" id="MobiDB-lite"/>
    </source>
</evidence>
<name>A0AAD3TM95_NEPGR</name>
<evidence type="ECO:0000313" key="3">
    <source>
        <dbReference type="Proteomes" id="UP001279734"/>
    </source>
</evidence>
<feature type="region of interest" description="Disordered" evidence="1">
    <location>
        <begin position="339"/>
        <end position="387"/>
    </location>
</feature>
<dbReference type="AlphaFoldDB" id="A0AAD3TM95"/>
<accession>A0AAD3TM95</accession>
<feature type="region of interest" description="Disordered" evidence="1">
    <location>
        <begin position="252"/>
        <end position="283"/>
    </location>
</feature>
<dbReference type="PANTHER" id="PTHR36764:SF1">
    <property type="entry name" value="TRNA (ILE)-LYSIDINE SYNTHASE"/>
    <property type="match status" value="1"/>
</dbReference>
<sequence length="387" mass="41744">MVAISLYRGNLHRVPDVPRRWLMPKPCFSLKVFRNLLHRRSKALSALSSSAFASTSVHPTASGNPNPDSPTPPSQPSSSPLPSPASPHPPLPSSPPPPQEQQTQEDENPEILKKCLESLQASKHEAKMDLEDHKNIADSDCEGKQLAQMDLVIDSKVQAQQKAFDQVMDGTDGNAESLQAEERAAAAGNPTPEANNKLDGLDEKEKRKREVEEKLQILNAKKHNLVQALRQILNAEEELKRRSSIQAIRPTLPPQVDATNDSGSMTRHGTPRVGSEPHAGGDQEVGEAVDALNHNPQSRHLLRMSSMSPSSESALRRPLYFQHNVVSHPPQAGTVAAASPARFGHPGGQIPPAVSLSGTNYIASSPSPAASGGTSGFRDAQHPSPWK</sequence>
<protein>
    <submittedName>
        <fullName evidence="2">Uncharacterized protein</fullName>
    </submittedName>
</protein>
<organism evidence="2 3">
    <name type="scientific">Nepenthes gracilis</name>
    <name type="common">Slender pitcher plant</name>
    <dbReference type="NCBI Taxonomy" id="150966"/>
    <lineage>
        <taxon>Eukaryota</taxon>
        <taxon>Viridiplantae</taxon>
        <taxon>Streptophyta</taxon>
        <taxon>Embryophyta</taxon>
        <taxon>Tracheophyta</taxon>
        <taxon>Spermatophyta</taxon>
        <taxon>Magnoliopsida</taxon>
        <taxon>eudicotyledons</taxon>
        <taxon>Gunneridae</taxon>
        <taxon>Pentapetalae</taxon>
        <taxon>Caryophyllales</taxon>
        <taxon>Nepenthaceae</taxon>
        <taxon>Nepenthes</taxon>
    </lineage>
</organism>
<feature type="region of interest" description="Disordered" evidence="1">
    <location>
        <begin position="181"/>
        <end position="207"/>
    </location>
</feature>